<keyword evidence="1" id="KW-0472">Membrane</keyword>
<keyword evidence="1" id="KW-1133">Transmembrane helix</keyword>
<evidence type="ECO:0000313" key="2">
    <source>
        <dbReference type="EMBL" id="CAH2246613.1"/>
    </source>
</evidence>
<keyword evidence="1" id="KW-0812">Transmembrane</keyword>
<dbReference type="InterPro" id="IPR036188">
    <property type="entry name" value="FAD/NAD-bd_sf"/>
</dbReference>
<dbReference type="Gene3D" id="3.50.50.60">
    <property type="entry name" value="FAD/NAD(P)-binding domain"/>
    <property type="match status" value="1"/>
</dbReference>
<accession>A0AAD1RAD8</accession>
<evidence type="ECO:0000313" key="3">
    <source>
        <dbReference type="Proteomes" id="UP001295444"/>
    </source>
</evidence>
<protein>
    <submittedName>
        <fullName evidence="2">Uncharacterized protein</fullName>
    </submittedName>
</protein>
<reference evidence="2" key="1">
    <citation type="submission" date="2022-03" db="EMBL/GenBank/DDBJ databases">
        <authorList>
            <person name="Alioto T."/>
            <person name="Alioto T."/>
            <person name="Gomez Garrido J."/>
        </authorList>
    </citation>
    <scope>NUCLEOTIDE SEQUENCE</scope>
</reference>
<dbReference type="Proteomes" id="UP001295444">
    <property type="component" value="Chromosome 02"/>
</dbReference>
<dbReference type="EMBL" id="OW240913">
    <property type="protein sequence ID" value="CAH2246613.1"/>
    <property type="molecule type" value="Genomic_DNA"/>
</dbReference>
<keyword evidence="3" id="KW-1185">Reference proteome</keyword>
<dbReference type="AlphaFoldDB" id="A0AAD1RAD8"/>
<feature type="transmembrane region" description="Helical" evidence="1">
    <location>
        <begin position="47"/>
        <end position="67"/>
    </location>
</feature>
<name>A0AAD1RAD8_PELCU</name>
<proteinExistence type="predicted"/>
<sequence>MAARRMFAPGLLAARVIFNHSLPTPQQTFRCSGGTSNYSQPKGDGSLYALIVGITALGAGVYVYITLYKDRDRFKERIVSVSTSFEGKHEDLKTTGSKEDATQTVKKADSQGTASFATARSIRARDPGSRVLIISEELDLPYMLPPFSKELWFSDDPDVSETLRLKQ</sequence>
<gene>
    <name evidence="2" type="ORF">PECUL_23A032370</name>
</gene>
<evidence type="ECO:0000256" key="1">
    <source>
        <dbReference type="SAM" id="Phobius"/>
    </source>
</evidence>
<organism evidence="2 3">
    <name type="scientific">Pelobates cultripes</name>
    <name type="common">Western spadefoot toad</name>
    <dbReference type="NCBI Taxonomy" id="61616"/>
    <lineage>
        <taxon>Eukaryota</taxon>
        <taxon>Metazoa</taxon>
        <taxon>Chordata</taxon>
        <taxon>Craniata</taxon>
        <taxon>Vertebrata</taxon>
        <taxon>Euteleostomi</taxon>
        <taxon>Amphibia</taxon>
        <taxon>Batrachia</taxon>
        <taxon>Anura</taxon>
        <taxon>Pelobatoidea</taxon>
        <taxon>Pelobatidae</taxon>
        <taxon>Pelobates</taxon>
    </lineage>
</organism>